<sequence>MAKRPKKNIFKSFRRQPSSTPEHKSRPASKGFHRLMSLLCRGGSSPSLHMPRSTSPFRRQFSSQAVHSQADSLLEHSDVRLPAGASDSDAPSSGDQPADPGEGVEPPATYESPSRAMIGLAVFKSALQITERAADVFPPLKSAVGGLLGILDLVETVVDVHEKFKRITEKVSLVTEVVEMYRSLDSGRQGEMMKYLDKVADELNAVEEIVQKKQDRKISKRIVLAPADVDEVERQFRAVGDATDLFLLLVNVRQIAALEELRRLNQSSHANSASRIQFDYLDKLSGSESARYDAIDIPFCTTDTRIQLLEDVFTWAACNEGEDVPSIFFLNGVAGSGKSTIAKTLCASWNHAGRLGASFFCSRRKAEQRDVRSIFRTLAYLLSLSSPSFADEVVKVLRENPLAASANIEEQFRLLISDPATAAFTAVGPVPVVVVDGLDECDDADATENLLKVIVKHGRQLPLKFFITSRPEHHIRTMFRQPGSRHLRLRDIERDIVDEDIRISLTAELSDFEDVQLSPEDIKILVDRSQGLFIYAATACKYIKARDVPEPPQERLRELVAPHADHPPTGIDEMYDYILGQALQRLNGDQSTRVLRCLHAVVCARNPLSVPELAHLLCLTPDQVRYALVALHSVINVPDHDEEHGLLTTYHASFPDYLTTRTRSGSKRWAADTGATHRDLFLGCNKIMETGLFFNVSGCSTSYASNAKQPSRRELPSYLVYACRFWIEHLTMSSVSEERATQDVLAFFENKFLYWLEVLSVCNYTNVASSLIMRLEVWLREQQTRQNTENADVSRCLRLLLDANDFLIRFGMPIHDSAPHIYISALAFTPPKSQISQVYLALLERRLKVDTAERLTPLPLLEIHEHRRWTSQLPHWRALAFSADSSYILSAADDNLCRWDARTGESIGQPQQGPDIPHSRLALSPDGSRAVSWSESTGCVWDTTLDHPIGRSLKVPTDATSVSLVVFSPDGKCVAAAGITMAEGRDSVICKWDAATGDPIGQPLELAGSALKGWLSLIAFAPDYKRIAATYPRDNLGLGKLTLWDAETGAAIVEEFADVNSAVFSPDSAFVVYGELGGAIHARDAETGDAIGQPLNGHTMTVCSLAFSPDGKFVASGSADTTVRVWSFEHGRLGVHRVLKGHTSSTESVVFSPDGHLLASTSDDGDICIWDVAQTTTGDAVSIGEPPGHTDAVGSVAFSPDGRQVASASCDGTVRVWDADTGAAVGEPLLGRGHECGHWPKAIAFLVDDNKINLVSYSTCPDSASEDDDDDDHRGPAINVWDVEAASNPGEWSPNGYWEKYGMWEFALSPDGKRVALQFGWEKLEIVESATGAHIVDIDMSSQDTLKSTTFSLDGRLVAASFYDDTIQVWETDTGTRVGPLLKVDKRGGDCIALSPDGKLLAYSSDYSVRVRIWNTHIEQSCMDHTHTVTSLAFSPDGKHLASAFYDGTVRVWDAQTGALVLPPLTGHTDTVWSVAFSPDAQHIATGSGDKTVRIWDVTVGASHAPKIVTGSDSPSLVDLWESHVAEFDRGYDGWIVGPHEELFLWIPPGYRTGLLWPRMTAVIGVHPVRLDLRQFAHGSTWTECWGSA</sequence>
<feature type="domain" description="Nephrocystin 3-like N-terminal" evidence="5">
    <location>
        <begin position="321"/>
        <end position="470"/>
    </location>
</feature>
<dbReference type="Pfam" id="PF00400">
    <property type="entry name" value="WD40"/>
    <property type="match status" value="5"/>
</dbReference>
<dbReference type="PROSITE" id="PS50294">
    <property type="entry name" value="WD_REPEATS_REGION"/>
    <property type="match status" value="5"/>
</dbReference>
<evidence type="ECO:0000256" key="3">
    <source>
        <dbReference type="PROSITE-ProRule" id="PRU00221"/>
    </source>
</evidence>
<dbReference type="Pfam" id="PF24883">
    <property type="entry name" value="NPHP3_N"/>
    <property type="match status" value="1"/>
</dbReference>
<keyword evidence="2" id="KW-0677">Repeat</keyword>
<dbReference type="InterPro" id="IPR019775">
    <property type="entry name" value="WD40_repeat_CS"/>
</dbReference>
<accession>A0ABQ8KBV5</accession>
<evidence type="ECO:0000259" key="5">
    <source>
        <dbReference type="Pfam" id="PF24883"/>
    </source>
</evidence>
<evidence type="ECO:0000256" key="1">
    <source>
        <dbReference type="ARBA" id="ARBA00022574"/>
    </source>
</evidence>
<dbReference type="PROSITE" id="PS00678">
    <property type="entry name" value="WD_REPEATS_1"/>
    <property type="match status" value="5"/>
</dbReference>
<feature type="repeat" description="WD" evidence="3">
    <location>
        <begin position="1422"/>
        <end position="1463"/>
    </location>
</feature>
<feature type="compositionally biased region" description="Low complexity" evidence="4">
    <location>
        <begin position="82"/>
        <end position="100"/>
    </location>
</feature>
<name>A0ABQ8KBV5_9APHY</name>
<feature type="compositionally biased region" description="Polar residues" evidence="4">
    <location>
        <begin position="44"/>
        <end position="69"/>
    </location>
</feature>
<dbReference type="InterPro" id="IPR001680">
    <property type="entry name" value="WD40_rpt"/>
</dbReference>
<keyword evidence="1 3" id="KW-0853">WD repeat</keyword>
<comment type="caution">
    <text evidence="6">The sequence shown here is derived from an EMBL/GenBank/DDBJ whole genome shotgun (WGS) entry which is preliminary data.</text>
</comment>
<dbReference type="InterPro" id="IPR036322">
    <property type="entry name" value="WD40_repeat_dom_sf"/>
</dbReference>
<organism evidence="6 7">
    <name type="scientific">Rhodofomes roseus</name>
    <dbReference type="NCBI Taxonomy" id="34475"/>
    <lineage>
        <taxon>Eukaryota</taxon>
        <taxon>Fungi</taxon>
        <taxon>Dikarya</taxon>
        <taxon>Basidiomycota</taxon>
        <taxon>Agaricomycotina</taxon>
        <taxon>Agaricomycetes</taxon>
        <taxon>Polyporales</taxon>
        <taxon>Rhodofomes</taxon>
    </lineage>
</organism>
<evidence type="ECO:0000313" key="6">
    <source>
        <dbReference type="EMBL" id="KAH9834912.1"/>
    </source>
</evidence>
<evidence type="ECO:0000256" key="4">
    <source>
        <dbReference type="SAM" id="MobiDB-lite"/>
    </source>
</evidence>
<dbReference type="InterPro" id="IPR050349">
    <property type="entry name" value="WD_LIS1/nudF_dynein_reg"/>
</dbReference>
<feature type="repeat" description="WD" evidence="3">
    <location>
        <begin position="1339"/>
        <end position="1380"/>
    </location>
</feature>
<dbReference type="InterPro" id="IPR015943">
    <property type="entry name" value="WD40/YVTN_repeat-like_dom_sf"/>
</dbReference>
<dbReference type="CDD" id="cd21037">
    <property type="entry name" value="MLKL_NTD"/>
    <property type="match status" value="1"/>
</dbReference>
<keyword evidence="7" id="KW-1185">Reference proteome</keyword>
<dbReference type="PRINTS" id="PR00320">
    <property type="entry name" value="GPROTEINBRPT"/>
</dbReference>
<dbReference type="InterPro" id="IPR056884">
    <property type="entry name" value="NPHP3-like_N"/>
</dbReference>
<reference evidence="6 7" key="1">
    <citation type="journal article" date="2021" name="Environ. Microbiol.">
        <title>Gene family expansions and transcriptome signatures uncover fungal adaptations to wood decay.</title>
        <authorList>
            <person name="Hage H."/>
            <person name="Miyauchi S."/>
            <person name="Viragh M."/>
            <person name="Drula E."/>
            <person name="Min B."/>
            <person name="Chaduli D."/>
            <person name="Navarro D."/>
            <person name="Favel A."/>
            <person name="Norest M."/>
            <person name="Lesage-Meessen L."/>
            <person name="Balint B."/>
            <person name="Merenyi Z."/>
            <person name="de Eugenio L."/>
            <person name="Morin E."/>
            <person name="Martinez A.T."/>
            <person name="Baldrian P."/>
            <person name="Stursova M."/>
            <person name="Martinez M.J."/>
            <person name="Novotny C."/>
            <person name="Magnuson J.K."/>
            <person name="Spatafora J.W."/>
            <person name="Maurice S."/>
            <person name="Pangilinan J."/>
            <person name="Andreopoulos W."/>
            <person name="LaButti K."/>
            <person name="Hundley H."/>
            <person name="Na H."/>
            <person name="Kuo A."/>
            <person name="Barry K."/>
            <person name="Lipzen A."/>
            <person name="Henrissat B."/>
            <person name="Riley R."/>
            <person name="Ahrendt S."/>
            <person name="Nagy L.G."/>
            <person name="Grigoriev I.V."/>
            <person name="Martin F."/>
            <person name="Rosso M.N."/>
        </authorList>
    </citation>
    <scope>NUCLEOTIDE SEQUENCE [LARGE SCALE GENOMIC DNA]</scope>
    <source>
        <strain evidence="6 7">CIRM-BRFM 1785</strain>
    </source>
</reference>
<dbReference type="SUPFAM" id="SSF50978">
    <property type="entry name" value="WD40 repeat-like"/>
    <property type="match status" value="1"/>
</dbReference>
<dbReference type="EMBL" id="JADCUA010000014">
    <property type="protein sequence ID" value="KAH9834912.1"/>
    <property type="molecule type" value="Genomic_DNA"/>
</dbReference>
<dbReference type="Pfam" id="PF07676">
    <property type="entry name" value="PD40"/>
    <property type="match status" value="1"/>
</dbReference>
<protein>
    <recommendedName>
        <fullName evidence="5">Nephrocystin 3-like N-terminal domain-containing protein</fullName>
    </recommendedName>
</protein>
<dbReference type="SUPFAM" id="SSF63829">
    <property type="entry name" value="Calcium-dependent phosphotriesterase"/>
    <property type="match status" value="1"/>
</dbReference>
<dbReference type="InterPro" id="IPR011044">
    <property type="entry name" value="Quino_amine_DH_bsu"/>
</dbReference>
<feature type="repeat" description="WD" evidence="3">
    <location>
        <begin position="1095"/>
        <end position="1129"/>
    </location>
</feature>
<evidence type="ECO:0000313" key="7">
    <source>
        <dbReference type="Proteomes" id="UP000814176"/>
    </source>
</evidence>
<feature type="region of interest" description="Disordered" evidence="4">
    <location>
        <begin position="81"/>
        <end position="111"/>
    </location>
</feature>
<dbReference type="PANTHER" id="PTHR44129">
    <property type="entry name" value="WD REPEAT-CONTAINING PROTEIN POP1"/>
    <property type="match status" value="1"/>
</dbReference>
<feature type="repeat" description="WD" evidence="3">
    <location>
        <begin position="1186"/>
        <end position="1227"/>
    </location>
</feature>
<feature type="repeat" description="WD" evidence="3">
    <location>
        <begin position="1465"/>
        <end position="1498"/>
    </location>
</feature>
<dbReference type="SUPFAM" id="SSF52540">
    <property type="entry name" value="P-loop containing nucleoside triphosphate hydrolases"/>
    <property type="match status" value="1"/>
</dbReference>
<gene>
    <name evidence="6" type="ORF">C8Q71DRAFT_859257</name>
</gene>
<dbReference type="CDD" id="cd00200">
    <property type="entry name" value="WD40"/>
    <property type="match status" value="2"/>
</dbReference>
<dbReference type="InterPro" id="IPR027417">
    <property type="entry name" value="P-loop_NTPase"/>
</dbReference>
<dbReference type="SMART" id="SM00320">
    <property type="entry name" value="WD40"/>
    <property type="match status" value="10"/>
</dbReference>
<feature type="region of interest" description="Disordered" evidence="4">
    <location>
        <begin position="1"/>
        <end position="69"/>
    </location>
</feature>
<dbReference type="Proteomes" id="UP000814176">
    <property type="component" value="Unassembled WGS sequence"/>
</dbReference>
<dbReference type="InterPro" id="IPR059179">
    <property type="entry name" value="MLKL-like_MCAfunc"/>
</dbReference>
<dbReference type="PROSITE" id="PS50082">
    <property type="entry name" value="WD_REPEATS_2"/>
    <property type="match status" value="6"/>
</dbReference>
<feature type="compositionally biased region" description="Basic residues" evidence="4">
    <location>
        <begin position="1"/>
        <end position="14"/>
    </location>
</feature>
<feature type="repeat" description="WD" evidence="3">
    <location>
        <begin position="1139"/>
        <end position="1172"/>
    </location>
</feature>
<dbReference type="InterPro" id="IPR020472">
    <property type="entry name" value="WD40_PAC1"/>
</dbReference>
<evidence type="ECO:0000256" key="2">
    <source>
        <dbReference type="ARBA" id="ARBA00022737"/>
    </source>
</evidence>
<dbReference type="SUPFAM" id="SSF50969">
    <property type="entry name" value="YVTN repeat-like/Quinoprotein amine dehydrogenase"/>
    <property type="match status" value="1"/>
</dbReference>
<dbReference type="RefSeq" id="XP_047777398.1">
    <property type="nucleotide sequence ID" value="XM_047927607.1"/>
</dbReference>
<proteinExistence type="predicted"/>
<dbReference type="Gene3D" id="3.40.50.300">
    <property type="entry name" value="P-loop containing nucleotide triphosphate hydrolases"/>
    <property type="match status" value="1"/>
</dbReference>
<dbReference type="InterPro" id="IPR011659">
    <property type="entry name" value="WD40"/>
</dbReference>
<dbReference type="GeneID" id="72008339"/>
<dbReference type="Gene3D" id="2.130.10.10">
    <property type="entry name" value="YVTN repeat-like/Quinoprotein amine dehydrogenase"/>
    <property type="match status" value="5"/>
</dbReference>